<keyword evidence="1" id="KW-1133">Transmembrane helix</keyword>
<dbReference type="Proteomes" id="UP000518605">
    <property type="component" value="Unassembled WGS sequence"/>
</dbReference>
<feature type="transmembrane region" description="Helical" evidence="1">
    <location>
        <begin position="144"/>
        <end position="165"/>
    </location>
</feature>
<proteinExistence type="predicted"/>
<feature type="transmembrane region" description="Helical" evidence="1">
    <location>
        <begin position="78"/>
        <end position="103"/>
    </location>
</feature>
<evidence type="ECO:0000256" key="1">
    <source>
        <dbReference type="SAM" id="Phobius"/>
    </source>
</evidence>
<feature type="transmembrane region" description="Helical" evidence="1">
    <location>
        <begin position="20"/>
        <end position="45"/>
    </location>
</feature>
<sequence>MYNLLIKELKLGISPFFYVLPFLTGALMLIPAWLYFLVTLYFCFITMPNLFGGYKSQNDLMFTSMLPVKKSDMVKAKISFIVILELLHIVTAVIYGLISIRLYPNMTYYFFAPSFGFWGLSFVMLAIFNIIFIPMYYKTAYKYGAASIASITAAILFAVGAEWLGIQNSFVNDLFKGAGAESLPIQITLLLSGIAVFAICTIIAYYIANKRFEKVEM</sequence>
<protein>
    <submittedName>
        <fullName evidence="2">Putative ABC-type exoprotein transport system permease subunit</fullName>
    </submittedName>
</protein>
<dbReference type="EMBL" id="JACHXW010000003">
    <property type="protein sequence ID" value="MBB3151482.1"/>
    <property type="molecule type" value="Genomic_DNA"/>
</dbReference>
<dbReference type="Pfam" id="PF13346">
    <property type="entry name" value="ABC2_membrane_5"/>
    <property type="match status" value="1"/>
</dbReference>
<dbReference type="AlphaFoldDB" id="A0A7W5GA02"/>
<name>A0A7W5GA02_9BACL</name>
<keyword evidence="1" id="KW-0812">Transmembrane</keyword>
<keyword evidence="3" id="KW-1185">Reference proteome</keyword>
<dbReference type="InterPro" id="IPR025699">
    <property type="entry name" value="ABC2_memb-like"/>
</dbReference>
<organism evidence="2 3">
    <name type="scientific">Paenibacillus endophyticus</name>
    <dbReference type="NCBI Taxonomy" id="1294268"/>
    <lineage>
        <taxon>Bacteria</taxon>
        <taxon>Bacillati</taxon>
        <taxon>Bacillota</taxon>
        <taxon>Bacilli</taxon>
        <taxon>Bacillales</taxon>
        <taxon>Paenibacillaceae</taxon>
        <taxon>Paenibacillus</taxon>
    </lineage>
</organism>
<dbReference type="RefSeq" id="WP_183560452.1">
    <property type="nucleotide sequence ID" value="NZ_CBCSLB010000002.1"/>
</dbReference>
<evidence type="ECO:0000313" key="2">
    <source>
        <dbReference type="EMBL" id="MBB3151482.1"/>
    </source>
</evidence>
<comment type="caution">
    <text evidence="2">The sequence shown here is derived from an EMBL/GenBank/DDBJ whole genome shotgun (WGS) entry which is preliminary data.</text>
</comment>
<feature type="transmembrane region" description="Helical" evidence="1">
    <location>
        <begin position="185"/>
        <end position="208"/>
    </location>
</feature>
<gene>
    <name evidence="2" type="ORF">FHS16_001525</name>
</gene>
<keyword evidence="1" id="KW-0472">Membrane</keyword>
<reference evidence="2 3" key="1">
    <citation type="submission" date="2020-08" db="EMBL/GenBank/DDBJ databases">
        <title>Genomic Encyclopedia of Type Strains, Phase III (KMG-III): the genomes of soil and plant-associated and newly described type strains.</title>
        <authorList>
            <person name="Whitman W."/>
        </authorList>
    </citation>
    <scope>NUCLEOTIDE SEQUENCE [LARGE SCALE GENOMIC DNA]</scope>
    <source>
        <strain evidence="2 3">CECT 8234</strain>
    </source>
</reference>
<accession>A0A7W5GA02</accession>
<feature type="transmembrane region" description="Helical" evidence="1">
    <location>
        <begin position="115"/>
        <end position="137"/>
    </location>
</feature>
<evidence type="ECO:0000313" key="3">
    <source>
        <dbReference type="Proteomes" id="UP000518605"/>
    </source>
</evidence>